<keyword evidence="3" id="KW-0328">Glycosyltransferase</keyword>
<comment type="similarity">
    <text evidence="14">Belongs to the PPP phosphatase family.</text>
</comment>
<dbReference type="GO" id="GO:0046872">
    <property type="term" value="F:metal ion binding"/>
    <property type="evidence" value="ECO:0007669"/>
    <property type="project" value="UniProtKB-KW"/>
</dbReference>
<evidence type="ECO:0000256" key="6">
    <source>
        <dbReference type="ARBA" id="ARBA00022723"/>
    </source>
</evidence>
<organism evidence="18 19">
    <name type="scientific">Rhodotorula taiwanensis</name>
    <dbReference type="NCBI Taxonomy" id="741276"/>
    <lineage>
        <taxon>Eukaryota</taxon>
        <taxon>Fungi</taxon>
        <taxon>Dikarya</taxon>
        <taxon>Basidiomycota</taxon>
        <taxon>Pucciniomycotina</taxon>
        <taxon>Microbotryomycetes</taxon>
        <taxon>Sporidiobolales</taxon>
        <taxon>Sporidiobolaceae</taxon>
        <taxon>Rhodotorula</taxon>
    </lineage>
</organism>
<dbReference type="STRING" id="741276.A0A2S5BJ39"/>
<dbReference type="FunFam" id="3.60.21.10:FF:000003">
    <property type="entry name" value="Serine/threonine-protein phosphatase"/>
    <property type="match status" value="1"/>
</dbReference>
<keyword evidence="6" id="KW-0479">Metal-binding</keyword>
<evidence type="ECO:0000256" key="1">
    <source>
        <dbReference type="ARBA" id="ARBA00001936"/>
    </source>
</evidence>
<proteinExistence type="inferred from homology"/>
<keyword evidence="11 16" id="KW-0472">Membrane</keyword>
<accession>A0A2S5BJ39</accession>
<evidence type="ECO:0000313" key="18">
    <source>
        <dbReference type="EMBL" id="POY76782.1"/>
    </source>
</evidence>
<evidence type="ECO:0000256" key="3">
    <source>
        <dbReference type="ARBA" id="ARBA00022676"/>
    </source>
</evidence>
<protein>
    <recommendedName>
        <fullName evidence="14">Serine/threonine-protein phosphatase</fullName>
        <ecNumber evidence="14">3.1.3.16</ecNumber>
    </recommendedName>
</protein>
<keyword evidence="19" id="KW-1185">Reference proteome</keyword>
<dbReference type="Pfam" id="PF00149">
    <property type="entry name" value="Metallophos"/>
    <property type="match status" value="1"/>
</dbReference>
<keyword evidence="5 16" id="KW-0812">Transmembrane</keyword>
<dbReference type="InterPro" id="IPR029052">
    <property type="entry name" value="Metallo-depent_PP-like"/>
</dbReference>
<sequence>MASVPSSGINVPAGQQIRFRSNRAAPNSSGAGTTKLQPSPNARALRPVEPGLIKDPNLRYAFARWQPTVLVAFRFLILIRFCSAMYTAIGDCDEVFNYWEPLHYLVNGKGFQTWEYSPVYAIRSYFYLLIHSGPAVTLKTLGFPDKRVAFFATRLMLAAFSSYVEAVFYRACAVHVSSHVGRYVLWLEMFSAGLYSASTAFLPSSFAMYFVMLGLSASLTPVGGGWKRITFATTMYAIAGIVGWPFSVLLGVPLVLEQLFVRGTVQKVPAGLTARWSMLRARNFGIALICGASIAIPVVMVDSAAYQKLVIVPLNLIKYNLFPVPGAGPDLYGTEPWYFYLLNALANFNILLPLALLSLPFLLVTLAVDKKRFGDARDIATMQTHPATSLAIRLVPFHLYLAVLTLQKHKEERFLYPAYGHLILNAAVSLYLVRGWFEAAFLKVTSSPYRATRTSVFSHFTRAVIVSTGLISFARISALHNYYHAPFNVFHDLQLYELPRLALTIQPELAPKVDTTLPHDAFVKAIDLDQALPLDGLAPLNLRLCIGKEWHRYPSSWQVPDEVEPRFVRSAFDGILPKEWEAPGEGKGLFGRATATIPTGMNMFNREEVDRYVDVSTCDYLVDVDFPDREVNIHSELEPRYALDSEHWDRAFCHRFLDAANSPRLTRAIKLPLPGWADRNSWGEYCLLRRKGLFKESRAKLLALASLDDIASTLYHAEWVAGRPADLLRPLRPPIIRHLLGISHLSDCKQLSENDVKRLCDKAREVLIEESNVQPVRCPVTVCGDIHGQFHDLSELFRIGGNSPDTNYLFMGDYVDRGYYSVETVTLLVALKVRYRDRVTILRGNHESRQITQVYGFYDECLRKYGNANVWKYFTDLFDYLPLTALIDDQIFCLHGGLSPSIDTLDHIRSIDRIQEVPHEGPMCDLLWSDPDDRCGWGISPRGAGYTFGQDISEAFNHNNGLTLVARAHQLVMEGFNWSHDRNVVTIFSAPNYCYRCGNQAAIMEIDENMKYTFLQFDPAPRAGEPLVSRRVPDYFL</sequence>
<dbReference type="GO" id="GO:0004722">
    <property type="term" value="F:protein serine/threonine phosphatase activity"/>
    <property type="evidence" value="ECO:0007669"/>
    <property type="project" value="UniProtKB-EC"/>
</dbReference>
<dbReference type="EMBL" id="PJQD01000001">
    <property type="protein sequence ID" value="POY76782.1"/>
    <property type="molecule type" value="Genomic_DNA"/>
</dbReference>
<dbReference type="EC" id="3.1.3.16" evidence="14"/>
<evidence type="ECO:0000256" key="11">
    <source>
        <dbReference type="ARBA" id="ARBA00023136"/>
    </source>
</evidence>
<dbReference type="GO" id="GO:0016757">
    <property type="term" value="F:glycosyltransferase activity"/>
    <property type="evidence" value="ECO:0007669"/>
    <property type="project" value="UniProtKB-KW"/>
</dbReference>
<dbReference type="PANTHER" id="PTHR45619">
    <property type="entry name" value="SERINE/THREONINE-PROTEIN PHOSPHATASE PP2A-RELATED"/>
    <property type="match status" value="1"/>
</dbReference>
<feature type="transmembrane region" description="Helical" evidence="16">
    <location>
        <begin position="69"/>
        <end position="89"/>
    </location>
</feature>
<dbReference type="Gene3D" id="3.60.21.10">
    <property type="match status" value="1"/>
</dbReference>
<evidence type="ECO:0000256" key="2">
    <source>
        <dbReference type="ARBA" id="ARBA00004477"/>
    </source>
</evidence>
<keyword evidence="12" id="KW-0464">Manganese</keyword>
<gene>
    <name evidence="18" type="ORF">BMF94_0031</name>
</gene>
<keyword evidence="7 14" id="KW-0378">Hydrolase</keyword>
<comment type="catalytic activity">
    <reaction evidence="13 14">
        <text>O-phospho-L-threonyl-[protein] + H2O = L-threonyl-[protein] + phosphate</text>
        <dbReference type="Rhea" id="RHEA:47004"/>
        <dbReference type="Rhea" id="RHEA-COMP:11060"/>
        <dbReference type="Rhea" id="RHEA-COMP:11605"/>
        <dbReference type="ChEBI" id="CHEBI:15377"/>
        <dbReference type="ChEBI" id="CHEBI:30013"/>
        <dbReference type="ChEBI" id="CHEBI:43474"/>
        <dbReference type="ChEBI" id="CHEBI:61977"/>
        <dbReference type="EC" id="3.1.3.16"/>
    </reaction>
</comment>
<feature type="region of interest" description="Disordered" evidence="15">
    <location>
        <begin position="22"/>
        <end position="42"/>
    </location>
</feature>
<feature type="transmembrane region" description="Helical" evidence="16">
    <location>
        <begin position="192"/>
        <end position="215"/>
    </location>
</feature>
<keyword evidence="10 16" id="KW-1133">Transmembrane helix</keyword>
<comment type="caution">
    <text evidence="18">The sequence shown here is derived from an EMBL/GenBank/DDBJ whole genome shotgun (WGS) entry which is preliminary data.</text>
</comment>
<evidence type="ECO:0000256" key="13">
    <source>
        <dbReference type="ARBA" id="ARBA00048336"/>
    </source>
</evidence>
<feature type="transmembrane region" description="Helical" evidence="16">
    <location>
        <begin position="418"/>
        <end position="442"/>
    </location>
</feature>
<evidence type="ECO:0000256" key="15">
    <source>
        <dbReference type="SAM" id="MobiDB-lite"/>
    </source>
</evidence>
<dbReference type="OrthoDB" id="497541at2759"/>
<evidence type="ECO:0000256" key="5">
    <source>
        <dbReference type="ARBA" id="ARBA00022692"/>
    </source>
</evidence>
<evidence type="ECO:0000259" key="17">
    <source>
        <dbReference type="PROSITE" id="PS00125"/>
    </source>
</evidence>
<comment type="subcellular location">
    <subcellularLocation>
        <location evidence="2">Endoplasmic reticulum membrane</location>
        <topology evidence="2">Multi-pass membrane protein</topology>
    </subcellularLocation>
</comment>
<dbReference type="PRINTS" id="PR00114">
    <property type="entry name" value="STPHPHTASE"/>
</dbReference>
<feature type="transmembrane region" description="Helical" evidence="16">
    <location>
        <begin position="284"/>
        <end position="306"/>
    </location>
</feature>
<dbReference type="InterPro" id="IPR005599">
    <property type="entry name" value="GPI_mannosylTrfase"/>
</dbReference>
<evidence type="ECO:0000256" key="10">
    <source>
        <dbReference type="ARBA" id="ARBA00022989"/>
    </source>
</evidence>
<evidence type="ECO:0000256" key="9">
    <source>
        <dbReference type="ARBA" id="ARBA00022912"/>
    </source>
</evidence>
<dbReference type="InterPro" id="IPR006186">
    <property type="entry name" value="Ser/Thr-sp_prot-phosphatase"/>
</dbReference>
<evidence type="ECO:0000313" key="19">
    <source>
        <dbReference type="Proteomes" id="UP000237144"/>
    </source>
</evidence>
<evidence type="ECO:0000256" key="12">
    <source>
        <dbReference type="ARBA" id="ARBA00023211"/>
    </source>
</evidence>
<feature type="compositionally biased region" description="Polar residues" evidence="15">
    <location>
        <begin position="24"/>
        <end position="40"/>
    </location>
</feature>
<comment type="cofactor">
    <cofactor evidence="1">
        <name>Mn(2+)</name>
        <dbReference type="ChEBI" id="CHEBI:29035"/>
    </cofactor>
</comment>
<feature type="transmembrane region" description="Helical" evidence="16">
    <location>
        <begin position="337"/>
        <end position="366"/>
    </location>
</feature>
<dbReference type="CDD" id="cd07415">
    <property type="entry name" value="MPP_PP2A_PP4_PP6"/>
    <property type="match status" value="1"/>
</dbReference>
<name>A0A2S5BJ39_9BASI</name>
<feature type="transmembrane region" description="Helical" evidence="16">
    <location>
        <begin position="148"/>
        <end position="171"/>
    </location>
</feature>
<feature type="domain" description="Serine/threonine specific protein phosphatases" evidence="17">
    <location>
        <begin position="842"/>
        <end position="847"/>
    </location>
</feature>
<keyword evidence="8" id="KW-0256">Endoplasmic reticulum</keyword>
<dbReference type="InterPro" id="IPR004843">
    <property type="entry name" value="Calcineurin-like_PHP"/>
</dbReference>
<dbReference type="SUPFAM" id="SSF56300">
    <property type="entry name" value="Metallo-dependent phosphatases"/>
    <property type="match status" value="1"/>
</dbReference>
<keyword evidence="4" id="KW-0808">Transferase</keyword>
<dbReference type="InterPro" id="IPR047129">
    <property type="entry name" value="PPA2-like"/>
</dbReference>
<reference evidence="18 19" key="1">
    <citation type="journal article" date="2018" name="Front. Microbiol.">
        <title>Prospects for Fungal Bioremediation of Acidic Radioactive Waste Sites: Characterization and Genome Sequence of Rhodotorula taiwanensis MD1149.</title>
        <authorList>
            <person name="Tkavc R."/>
            <person name="Matrosova V.Y."/>
            <person name="Grichenko O.E."/>
            <person name="Gostincar C."/>
            <person name="Volpe R.P."/>
            <person name="Klimenkova P."/>
            <person name="Gaidamakova E.K."/>
            <person name="Zhou C.E."/>
            <person name="Stewart B.J."/>
            <person name="Lyman M.G."/>
            <person name="Malfatti S.A."/>
            <person name="Rubinfeld B."/>
            <person name="Courtot M."/>
            <person name="Singh J."/>
            <person name="Dalgard C.L."/>
            <person name="Hamilton T."/>
            <person name="Frey K.G."/>
            <person name="Gunde-Cimerman N."/>
            <person name="Dugan L."/>
            <person name="Daly M.J."/>
        </authorList>
    </citation>
    <scope>NUCLEOTIDE SEQUENCE [LARGE SCALE GENOMIC DNA]</scope>
    <source>
        <strain evidence="18 19">MD1149</strain>
    </source>
</reference>
<feature type="transmembrane region" description="Helical" evidence="16">
    <location>
        <begin position="235"/>
        <end position="256"/>
    </location>
</feature>
<dbReference type="GO" id="GO:0005789">
    <property type="term" value="C:endoplasmic reticulum membrane"/>
    <property type="evidence" value="ECO:0007669"/>
    <property type="project" value="UniProtKB-SubCell"/>
</dbReference>
<dbReference type="Proteomes" id="UP000237144">
    <property type="component" value="Unassembled WGS sequence"/>
</dbReference>
<dbReference type="PROSITE" id="PS00125">
    <property type="entry name" value="SER_THR_PHOSPHATASE"/>
    <property type="match status" value="1"/>
</dbReference>
<dbReference type="AlphaFoldDB" id="A0A2S5BJ39"/>
<evidence type="ECO:0000256" key="7">
    <source>
        <dbReference type="ARBA" id="ARBA00022801"/>
    </source>
</evidence>
<evidence type="ECO:0000256" key="8">
    <source>
        <dbReference type="ARBA" id="ARBA00022824"/>
    </source>
</evidence>
<keyword evidence="9" id="KW-0904">Protein phosphatase</keyword>
<evidence type="ECO:0000256" key="4">
    <source>
        <dbReference type="ARBA" id="ARBA00022679"/>
    </source>
</evidence>
<evidence type="ECO:0000256" key="16">
    <source>
        <dbReference type="SAM" id="Phobius"/>
    </source>
</evidence>
<dbReference type="SMART" id="SM00156">
    <property type="entry name" value="PP2Ac"/>
    <property type="match status" value="1"/>
</dbReference>
<evidence type="ECO:0000256" key="14">
    <source>
        <dbReference type="RuleBase" id="RU004273"/>
    </source>
</evidence>
<dbReference type="Pfam" id="PF03901">
    <property type="entry name" value="Glyco_transf_22"/>
    <property type="match status" value="1"/>
</dbReference>